<dbReference type="PANTHER" id="PTHR31162:SF0">
    <property type="entry name" value="MALIC ACID TRANSPORT PROTEIN"/>
    <property type="match status" value="1"/>
</dbReference>
<comment type="caution">
    <text evidence="7">The sequence shown here is derived from an EMBL/GenBank/DDBJ whole genome shotgun (WGS) entry which is preliminary data.</text>
</comment>
<dbReference type="OrthoDB" id="2901184at2759"/>
<evidence type="ECO:0000256" key="3">
    <source>
        <dbReference type="ARBA" id="ARBA00022989"/>
    </source>
</evidence>
<feature type="transmembrane region" description="Helical" evidence="6">
    <location>
        <begin position="246"/>
        <end position="268"/>
    </location>
</feature>
<proteinExistence type="predicted"/>
<protein>
    <recommendedName>
        <fullName evidence="9">C4-dicarboxylate transporter/malic acid transport protein</fullName>
    </recommendedName>
</protein>
<feature type="transmembrane region" description="Helical" evidence="6">
    <location>
        <begin position="288"/>
        <end position="310"/>
    </location>
</feature>
<dbReference type="CDD" id="cd09317">
    <property type="entry name" value="TDT_Mae1_like"/>
    <property type="match status" value="1"/>
</dbReference>
<dbReference type="InterPro" id="IPR030185">
    <property type="entry name" value="Mae1"/>
</dbReference>
<feature type="region of interest" description="Disordered" evidence="5">
    <location>
        <begin position="1"/>
        <end position="22"/>
    </location>
</feature>
<accession>A0A9P4WDE4</accession>
<feature type="transmembrane region" description="Helical" evidence="6">
    <location>
        <begin position="37"/>
        <end position="54"/>
    </location>
</feature>
<keyword evidence="4 6" id="KW-0472">Membrane</keyword>
<feature type="transmembrane region" description="Helical" evidence="6">
    <location>
        <begin position="178"/>
        <end position="198"/>
    </location>
</feature>
<feature type="transmembrane region" description="Helical" evidence="6">
    <location>
        <begin position="146"/>
        <end position="166"/>
    </location>
</feature>
<dbReference type="GO" id="GO:0015140">
    <property type="term" value="F:malate transmembrane transporter activity"/>
    <property type="evidence" value="ECO:0007669"/>
    <property type="project" value="InterPro"/>
</dbReference>
<sequence>MSSRASTSPKSGVAKQEDSGTTVPTVGLRERVKHVTWAWFLSTMSTGGLSIVLVETPHKFRGLHTIGLIVFIFDLCLFLTLCTLMLFRATLHGRHFASSFTHPAESFFLGSFFLSISVIIGCIQLYGITYGPGYPWLVDAVHVLYWLYAAVSLLNSLFQYYILIAFSKVRPVPFLPSAFLAGYSAMLTGTIASLMAGYQPPSRAAAIIVSGCAFQGFGWIISLICTSFVLKNLLDGGLPPAQLRPALFIPVGAGAYTIVALIGQANAIPQDYGYFAAHPSAKSILQTIAVFSGIFLWLFSFWMFAIAVAANVAKIGKMPFALTWWAFIFPN</sequence>
<reference evidence="7" key="1">
    <citation type="submission" date="2019-04" db="EMBL/GenBank/DDBJ databases">
        <title>Sequencing of skin fungus with MAO and IRED activity.</title>
        <authorList>
            <person name="Marsaioli A.J."/>
            <person name="Bonatto J.M.C."/>
            <person name="Reis Junior O."/>
        </authorList>
    </citation>
    <scope>NUCLEOTIDE SEQUENCE</scope>
    <source>
        <strain evidence="7">30M1</strain>
    </source>
</reference>
<gene>
    <name evidence="7" type="ORF">E8E13_003091</name>
</gene>
<dbReference type="InterPro" id="IPR038665">
    <property type="entry name" value="Voltage-dep_anion_channel_sf"/>
</dbReference>
<feature type="transmembrane region" description="Helical" evidence="6">
    <location>
        <begin position="66"/>
        <end position="87"/>
    </location>
</feature>
<feature type="transmembrane region" description="Helical" evidence="6">
    <location>
        <begin position="204"/>
        <end position="234"/>
    </location>
</feature>
<dbReference type="PANTHER" id="PTHR31162">
    <property type="entry name" value="MALIC ACID TRANSPORT PROTEIN-RELATED"/>
    <property type="match status" value="1"/>
</dbReference>
<keyword evidence="3 6" id="KW-1133">Transmembrane helix</keyword>
<evidence type="ECO:0008006" key="9">
    <source>
        <dbReference type="Google" id="ProtNLM"/>
    </source>
</evidence>
<keyword evidence="2 6" id="KW-0812">Transmembrane</keyword>
<feature type="compositionally biased region" description="Polar residues" evidence="5">
    <location>
        <begin position="1"/>
        <end position="10"/>
    </location>
</feature>
<dbReference type="Pfam" id="PF03595">
    <property type="entry name" value="SLAC1"/>
    <property type="match status" value="1"/>
</dbReference>
<dbReference type="EMBL" id="SWKU01000006">
    <property type="protein sequence ID" value="KAF3005633.1"/>
    <property type="molecule type" value="Genomic_DNA"/>
</dbReference>
<dbReference type="Proteomes" id="UP000801428">
    <property type="component" value="Unassembled WGS sequence"/>
</dbReference>
<dbReference type="InterPro" id="IPR004695">
    <property type="entry name" value="SLAC1/Mae1/Ssu1/TehA"/>
</dbReference>
<evidence type="ECO:0000313" key="8">
    <source>
        <dbReference type="Proteomes" id="UP000801428"/>
    </source>
</evidence>
<evidence type="ECO:0000256" key="5">
    <source>
        <dbReference type="SAM" id="MobiDB-lite"/>
    </source>
</evidence>
<feature type="transmembrane region" description="Helical" evidence="6">
    <location>
        <begin position="107"/>
        <end position="126"/>
    </location>
</feature>
<comment type="subcellular location">
    <subcellularLocation>
        <location evidence="1">Membrane</location>
        <topology evidence="1">Multi-pass membrane protein</topology>
    </subcellularLocation>
</comment>
<name>A0A9P4WDE4_CURKU</name>
<dbReference type="GO" id="GO:0016020">
    <property type="term" value="C:membrane"/>
    <property type="evidence" value="ECO:0007669"/>
    <property type="project" value="UniProtKB-SubCell"/>
</dbReference>
<dbReference type="Gene3D" id="1.50.10.150">
    <property type="entry name" value="Voltage-dependent anion channel"/>
    <property type="match status" value="1"/>
</dbReference>
<dbReference type="AlphaFoldDB" id="A0A9P4WDE4"/>
<evidence type="ECO:0000256" key="2">
    <source>
        <dbReference type="ARBA" id="ARBA00022692"/>
    </source>
</evidence>
<keyword evidence="8" id="KW-1185">Reference proteome</keyword>
<evidence type="ECO:0000256" key="6">
    <source>
        <dbReference type="SAM" id="Phobius"/>
    </source>
</evidence>
<organism evidence="7 8">
    <name type="scientific">Curvularia kusanoi</name>
    <name type="common">Cochliobolus kusanoi</name>
    <dbReference type="NCBI Taxonomy" id="90978"/>
    <lineage>
        <taxon>Eukaryota</taxon>
        <taxon>Fungi</taxon>
        <taxon>Dikarya</taxon>
        <taxon>Ascomycota</taxon>
        <taxon>Pezizomycotina</taxon>
        <taxon>Dothideomycetes</taxon>
        <taxon>Pleosporomycetidae</taxon>
        <taxon>Pleosporales</taxon>
        <taxon>Pleosporineae</taxon>
        <taxon>Pleosporaceae</taxon>
        <taxon>Curvularia</taxon>
    </lineage>
</organism>
<evidence type="ECO:0000256" key="1">
    <source>
        <dbReference type="ARBA" id="ARBA00004141"/>
    </source>
</evidence>
<evidence type="ECO:0000256" key="4">
    <source>
        <dbReference type="ARBA" id="ARBA00023136"/>
    </source>
</evidence>
<evidence type="ECO:0000313" key="7">
    <source>
        <dbReference type="EMBL" id="KAF3005633.1"/>
    </source>
</evidence>